<comment type="caution">
    <text evidence="2">The sequence shown here is derived from an EMBL/GenBank/DDBJ whole genome shotgun (WGS) entry which is preliminary data.</text>
</comment>
<feature type="region of interest" description="Disordered" evidence="1">
    <location>
        <begin position="1"/>
        <end position="25"/>
    </location>
</feature>
<organism evidence="2 3">
    <name type="scientific">Asbolus verrucosus</name>
    <name type="common">Desert ironclad beetle</name>
    <dbReference type="NCBI Taxonomy" id="1661398"/>
    <lineage>
        <taxon>Eukaryota</taxon>
        <taxon>Metazoa</taxon>
        <taxon>Ecdysozoa</taxon>
        <taxon>Arthropoda</taxon>
        <taxon>Hexapoda</taxon>
        <taxon>Insecta</taxon>
        <taxon>Pterygota</taxon>
        <taxon>Neoptera</taxon>
        <taxon>Endopterygota</taxon>
        <taxon>Coleoptera</taxon>
        <taxon>Polyphaga</taxon>
        <taxon>Cucujiformia</taxon>
        <taxon>Tenebrionidae</taxon>
        <taxon>Pimeliinae</taxon>
        <taxon>Asbolus</taxon>
    </lineage>
</organism>
<evidence type="ECO:0000256" key="1">
    <source>
        <dbReference type="SAM" id="MobiDB-lite"/>
    </source>
</evidence>
<protein>
    <submittedName>
        <fullName evidence="2">Uncharacterized protein</fullName>
    </submittedName>
</protein>
<evidence type="ECO:0000313" key="3">
    <source>
        <dbReference type="Proteomes" id="UP000292052"/>
    </source>
</evidence>
<dbReference type="EMBL" id="QDEB01051953">
    <property type="protein sequence ID" value="RZC37518.1"/>
    <property type="molecule type" value="Genomic_DNA"/>
</dbReference>
<dbReference type="AlphaFoldDB" id="A0A482VYQ8"/>
<keyword evidence="3" id="KW-1185">Reference proteome</keyword>
<dbReference type="Proteomes" id="UP000292052">
    <property type="component" value="Unassembled WGS sequence"/>
</dbReference>
<accession>A0A482VYQ8</accession>
<sequence>MSWPGTRALTPGKKTSPARFATRNS</sequence>
<reference evidence="2 3" key="1">
    <citation type="submission" date="2017-03" db="EMBL/GenBank/DDBJ databases">
        <title>Genome of the blue death feigning beetle - Asbolus verrucosus.</title>
        <authorList>
            <person name="Rider S.D."/>
        </authorList>
    </citation>
    <scope>NUCLEOTIDE SEQUENCE [LARGE SCALE GENOMIC DNA]</scope>
    <source>
        <strain evidence="2">Butters</strain>
        <tissue evidence="2">Head and leg muscle</tissue>
    </source>
</reference>
<name>A0A482VYQ8_ASBVE</name>
<proteinExistence type="predicted"/>
<gene>
    <name evidence="2" type="ORF">BDFB_011877</name>
</gene>
<evidence type="ECO:0000313" key="2">
    <source>
        <dbReference type="EMBL" id="RZC37518.1"/>
    </source>
</evidence>